<name>A0A5Q0P076_9GAMM</name>
<accession>A0A5Q0P076</accession>
<keyword evidence="4" id="KW-1185">Reference proteome</keyword>
<evidence type="ECO:0000313" key="3">
    <source>
        <dbReference type="EMBL" id="QGA09923.1"/>
    </source>
</evidence>
<dbReference type="EMBL" id="WITK01000023">
    <property type="protein sequence ID" value="MQW93108.1"/>
    <property type="molecule type" value="Genomic_DNA"/>
</dbReference>
<feature type="compositionally biased region" description="Basic and acidic residues" evidence="1">
    <location>
        <begin position="22"/>
        <end position="32"/>
    </location>
</feature>
<gene>
    <name evidence="3" type="ORF">GFH30_00255</name>
    <name evidence="2" type="ORF">GHJ48_12015</name>
</gene>
<reference evidence="4 5" key="1">
    <citation type="submission" date="2019-10" db="EMBL/GenBank/DDBJ databases">
        <authorList>
            <person name="Dong K."/>
        </authorList>
    </citation>
    <scope>NUCLEOTIDE SEQUENCE [LARGE SCALE GENOMIC DNA]</scope>
    <source>
        <strain evidence="4">dk386</strain>
        <strain evidence="3">Dk386</strain>
        <strain evidence="2">Dk771</strain>
        <strain evidence="5">dk771</strain>
    </source>
</reference>
<evidence type="ECO:0000256" key="1">
    <source>
        <dbReference type="SAM" id="MobiDB-lite"/>
    </source>
</evidence>
<sequence>MKYYGIGLAMIAVLGLSACDRSNQDDEARDRSVLSQDRDDDERDEQKNDRNDDDRDDRQDKNDRDDDD</sequence>
<dbReference type="PROSITE" id="PS51257">
    <property type="entry name" value="PROKAR_LIPOPROTEIN"/>
    <property type="match status" value="1"/>
</dbReference>
<dbReference type="RefSeq" id="WP_153370057.1">
    <property type="nucleotide sequence ID" value="NZ_CP045650.1"/>
</dbReference>
<dbReference type="EMBL" id="CP045650">
    <property type="protein sequence ID" value="QGA09923.1"/>
    <property type="molecule type" value="Genomic_DNA"/>
</dbReference>
<dbReference type="Proteomes" id="UP000327478">
    <property type="component" value="Chromosome"/>
</dbReference>
<proteinExistence type="predicted"/>
<organism evidence="2 5">
    <name type="scientific">Acinetobacter wanghuae</name>
    <dbReference type="NCBI Taxonomy" id="2662362"/>
    <lineage>
        <taxon>Bacteria</taxon>
        <taxon>Pseudomonadati</taxon>
        <taxon>Pseudomonadota</taxon>
        <taxon>Gammaproteobacteria</taxon>
        <taxon>Moraxellales</taxon>
        <taxon>Moraxellaceae</taxon>
        <taxon>Acinetobacter</taxon>
    </lineage>
</organism>
<evidence type="ECO:0008006" key="6">
    <source>
        <dbReference type="Google" id="ProtNLM"/>
    </source>
</evidence>
<dbReference type="Proteomes" id="UP000480556">
    <property type="component" value="Unassembled WGS sequence"/>
</dbReference>
<feature type="compositionally biased region" description="Basic and acidic residues" evidence="1">
    <location>
        <begin position="44"/>
        <end position="68"/>
    </location>
</feature>
<evidence type="ECO:0000313" key="2">
    <source>
        <dbReference type="EMBL" id="MQW93108.1"/>
    </source>
</evidence>
<evidence type="ECO:0000313" key="5">
    <source>
        <dbReference type="Proteomes" id="UP000480556"/>
    </source>
</evidence>
<feature type="region of interest" description="Disordered" evidence="1">
    <location>
        <begin position="22"/>
        <end position="68"/>
    </location>
</feature>
<protein>
    <recommendedName>
        <fullName evidence="6">Lipoprotein</fullName>
    </recommendedName>
</protein>
<dbReference type="AlphaFoldDB" id="A0A5Q0P076"/>
<evidence type="ECO:0000313" key="4">
    <source>
        <dbReference type="Proteomes" id="UP000327478"/>
    </source>
</evidence>